<evidence type="ECO:0000313" key="3">
    <source>
        <dbReference type="Proteomes" id="UP001281761"/>
    </source>
</evidence>
<dbReference type="Proteomes" id="UP001281761">
    <property type="component" value="Unassembled WGS sequence"/>
</dbReference>
<organism evidence="2 3">
    <name type="scientific">Blattamonas nauphoetae</name>
    <dbReference type="NCBI Taxonomy" id="2049346"/>
    <lineage>
        <taxon>Eukaryota</taxon>
        <taxon>Metamonada</taxon>
        <taxon>Preaxostyla</taxon>
        <taxon>Oxymonadida</taxon>
        <taxon>Blattamonas</taxon>
    </lineage>
</organism>
<comment type="caution">
    <text evidence="2">The sequence shown here is derived from an EMBL/GenBank/DDBJ whole genome shotgun (WGS) entry which is preliminary data.</text>
</comment>
<sequence>MIDILITLKNPHHQYKALKMVSTPGQGAQSDPWISIVTLTSSILFDTHPEYFSFSTFPLPPPKNGLSLIFDPTVDLIRNSLRTLYENQSETPNPFCGLIEQFREDPFLFSEYSLYLLIRHSINKLKRLASEAIIAHNEQISPPTDWPSFAALVKPFERPNETSFGTFQYQQSIADHADTFFHSWIMSDPEPANDCVIVSDVEAILLSLQTQLAQTVESNRILFEGLHTALVTHRPVMEKYGYVKLRDTVEQARSITERNSLKSSQRALDVDSPLPLPPPLTPALLDVLKLLSTTPVTEPRQNILMPSDVELIAIERPFWNFDEERYWMNLGLQAMNSEGCVFVRHLKKKETTTPDSDLDESESDLEVRTVRAPKYFLPHYKYKLADASTTVGTLKQSNELKLHFSKDLLSLRPSALPKLTAPSDPSNVQTVHRPALAHFHAANLQEYRLYVEYLSFIKPAEPIAEIPLPIDRCWFTNKYTFPAFTGIDNTTTSILSPLKESLVTTSRHEWLEWKAIASKNIAISASLSRCTTPGHVSKYRSQIARKCTTKKSHLAKPKAAPRQFTSTSLRQAVTSSATVQKDEEYKRIIAYYHQHKQAPQIITTYQVAQPKQTPKSKKAAKLKTAKASPKNASQQRSSQNQIGRAQTLYDPFQDSPNYSSLPQQQSYGHSSFGAQGSSLFTQFQSKFNQARPVFKTFDDIERETDEIRVISSLADSDDTFQSSTPNQFAYPLAFRSAEEDKEEPRFFATTFRPTSISALGLSEKPKRKASSTEVVQKKATKNQTRVLITAGITPKLFQNRLSLVEARNVKVTILQILANKETPKQKYFKHRLTIFGKQRTIPIKPRAAESQSRASSLSAAVLQPTLHSTALIEKDALSPPNVTLSPQFEPTPLPPTQQLTPSPQPLSSQQTPTPSPLPSLLVSSSEIAISPSPPIQSPHAPPKEPIVEEIVFTKKEEPKGRSFLSKNRFLTKTSGSSLGKKLIARQEEEEKAKREEMERKLREEREKQEEERIRREEEERKRREEEERQRLEDAQKKKELARTMEERERQAMGNEEQEQRSLIALRMTQQKEARDNDVNPIIKVKRDPDEDLQDMGDQNDGESRLEDSVPGTTSELALVTTTSPVQKTPRNLAKIRTQLQPSLRYKNIRTIKQSSSSIVSPASFSSSVSRIRKPTSSLQLRQPLMPLSMQHPLKQSLDLSSSPQTNTPSTKQKLTYWESLLRLTNLPSDALPTTNYRTPIIYTDITHNGLGITFDEMFSVQWDVMRANLDILRERDHKLLSIFDDDSYLSSLHS</sequence>
<feature type="region of interest" description="Disordered" evidence="1">
    <location>
        <begin position="877"/>
        <end position="920"/>
    </location>
</feature>
<feature type="compositionally biased region" description="Basic residues" evidence="1">
    <location>
        <begin position="614"/>
        <end position="624"/>
    </location>
</feature>
<keyword evidence="3" id="KW-1185">Reference proteome</keyword>
<feature type="compositionally biased region" description="Basic and acidic residues" evidence="1">
    <location>
        <begin position="984"/>
        <end position="1050"/>
    </location>
</feature>
<reference evidence="2 3" key="1">
    <citation type="journal article" date="2022" name="bioRxiv">
        <title>Genomics of Preaxostyla Flagellates Illuminates Evolutionary Transitions and the Path Towards Mitochondrial Loss.</title>
        <authorList>
            <person name="Novak L.V.F."/>
            <person name="Treitli S.C."/>
            <person name="Pyrih J."/>
            <person name="Halakuc P."/>
            <person name="Pipaliya S.V."/>
            <person name="Vacek V."/>
            <person name="Brzon O."/>
            <person name="Soukal P."/>
            <person name="Eme L."/>
            <person name="Dacks J.B."/>
            <person name="Karnkowska A."/>
            <person name="Elias M."/>
            <person name="Hampl V."/>
        </authorList>
    </citation>
    <scope>NUCLEOTIDE SEQUENCE [LARGE SCALE GENOMIC DNA]</scope>
    <source>
        <strain evidence="2">NAU3</strain>
        <tissue evidence="2">Gut</tissue>
    </source>
</reference>
<feature type="compositionally biased region" description="Low complexity" evidence="1">
    <location>
        <begin position="896"/>
        <end position="920"/>
    </location>
</feature>
<name>A0ABQ9WTG0_9EUKA</name>
<feature type="compositionally biased region" description="Acidic residues" evidence="1">
    <location>
        <begin position="1089"/>
        <end position="1100"/>
    </location>
</feature>
<feature type="compositionally biased region" description="Polar residues" evidence="1">
    <location>
        <begin position="654"/>
        <end position="670"/>
    </location>
</feature>
<gene>
    <name evidence="2" type="ORF">BLNAU_23765</name>
</gene>
<protein>
    <submittedName>
        <fullName evidence="2">Uncharacterized protein</fullName>
    </submittedName>
</protein>
<evidence type="ECO:0000256" key="1">
    <source>
        <dbReference type="SAM" id="MobiDB-lite"/>
    </source>
</evidence>
<accession>A0ABQ9WTG0</accession>
<feature type="compositionally biased region" description="Polar residues" evidence="1">
    <location>
        <begin position="631"/>
        <end position="644"/>
    </location>
</feature>
<feature type="region of interest" description="Disordered" evidence="1">
    <location>
        <begin position="607"/>
        <end position="670"/>
    </location>
</feature>
<feature type="compositionally biased region" description="Polar residues" evidence="1">
    <location>
        <begin position="964"/>
        <end position="977"/>
    </location>
</feature>
<feature type="region of interest" description="Disordered" evidence="1">
    <location>
        <begin position="953"/>
        <end position="1111"/>
    </location>
</feature>
<proteinExistence type="predicted"/>
<evidence type="ECO:0000313" key="2">
    <source>
        <dbReference type="EMBL" id="KAK2941320.1"/>
    </source>
</evidence>
<dbReference type="EMBL" id="JARBJD010000520">
    <property type="protein sequence ID" value="KAK2941320.1"/>
    <property type="molecule type" value="Genomic_DNA"/>
</dbReference>